<comment type="caution">
    <text evidence="3">The sequence shown here is derived from an EMBL/GenBank/DDBJ whole genome shotgun (WGS) entry which is preliminary data.</text>
</comment>
<comment type="similarity">
    <text evidence="2">Belongs to the CRISPR-associated protein Cas5 family. Subtype I-C/Dvulg subfamily.</text>
</comment>
<dbReference type="GO" id="GO:0003723">
    <property type="term" value="F:RNA binding"/>
    <property type="evidence" value="ECO:0007669"/>
    <property type="project" value="UniProtKB-UniRule"/>
</dbReference>
<dbReference type="RefSeq" id="WP_149854109.1">
    <property type="nucleotide sequence ID" value="NZ_VUOB01000073.1"/>
</dbReference>
<protein>
    <recommendedName>
        <fullName evidence="2">pre-crRNA processing endonuclease</fullName>
        <ecNumber evidence="2">3.1.-.-</ecNumber>
    </recommendedName>
</protein>
<accession>A0A5B2WNS6</accession>
<dbReference type="NCBIfam" id="TIGR02593">
    <property type="entry name" value="CRISPR_cas5"/>
    <property type="match status" value="1"/>
</dbReference>
<evidence type="ECO:0000256" key="1">
    <source>
        <dbReference type="ARBA" id="ARBA00023118"/>
    </source>
</evidence>
<name>A0A5B2WNS6_9PSEU</name>
<evidence type="ECO:0000313" key="4">
    <source>
        <dbReference type="Proteomes" id="UP000323454"/>
    </source>
</evidence>
<dbReference type="GO" id="GO:0051607">
    <property type="term" value="P:defense response to virus"/>
    <property type="evidence" value="ECO:0007669"/>
    <property type="project" value="UniProtKB-UniRule"/>
</dbReference>
<dbReference type="AlphaFoldDB" id="A0A5B2WNS6"/>
<keyword evidence="1 2" id="KW-0051">Antiviral defense</keyword>
<comment type="function">
    <text evidence="2">CRISPR (clustered regularly interspaced short palindromic repeat) is an adaptive immune system that provides protection against mobile genetic elements (viruses, transposable elements and conjugative plasmids). CRISPR clusters contain spacers, sequences complementary to antecedent mobile elements, and target invading nucleic acids. CRISPR clusters are transcribed and processed into CRISPR RNA (crRNA).</text>
</comment>
<dbReference type="GO" id="GO:0043571">
    <property type="term" value="P:maintenance of CRISPR repeat elements"/>
    <property type="evidence" value="ECO:0007669"/>
    <property type="project" value="UniProtKB-UniRule"/>
</dbReference>
<keyword evidence="2" id="KW-0540">Nuclease</keyword>
<dbReference type="Pfam" id="PF09704">
    <property type="entry name" value="Cas_Cas5d"/>
    <property type="match status" value="1"/>
</dbReference>
<gene>
    <name evidence="3" type="primary">cas5c</name>
    <name evidence="3" type="ORF">F0L68_34595</name>
</gene>
<proteinExistence type="inferred from homology"/>
<dbReference type="OrthoDB" id="5621871at2"/>
<evidence type="ECO:0000256" key="2">
    <source>
        <dbReference type="PIRNR" id="PIRNR029950"/>
    </source>
</evidence>
<keyword evidence="2" id="KW-0378">Hydrolase</keyword>
<sequence length="231" mass="25377">MTDSLRSAHPRRPGVAVQLWGDAALFTRPEQKGERVSYPCPTPTAAVGALEAIYWHPGVIYRIDTIEVLRPIARWSVRRNETTVVPSLASALTGRTVDTAAGRARAQRMSLCLRDVAYRVHAFIELGPKATKSIAAYLDQFHRRVRRGACFSQPYLGIREFVADFGPVADQPAEPIDLNMGLMPHSAVYATDGTVTRWNWFHAELRKGVLQVPRDPITLSSSAGSGLEAAG</sequence>
<dbReference type="GO" id="GO:0016787">
    <property type="term" value="F:hydrolase activity"/>
    <property type="evidence" value="ECO:0007669"/>
    <property type="project" value="UniProtKB-KW"/>
</dbReference>
<dbReference type="Proteomes" id="UP000323454">
    <property type="component" value="Unassembled WGS sequence"/>
</dbReference>
<dbReference type="GO" id="GO:0004519">
    <property type="term" value="F:endonuclease activity"/>
    <property type="evidence" value="ECO:0007669"/>
    <property type="project" value="UniProtKB-UniRule"/>
</dbReference>
<dbReference type="InterPro" id="IPR013422">
    <property type="entry name" value="CRISPR-assoc_prot_Cas5_N"/>
</dbReference>
<keyword evidence="4" id="KW-1185">Reference proteome</keyword>
<dbReference type="NCBIfam" id="TIGR01876">
    <property type="entry name" value="cas_Cas5d"/>
    <property type="match status" value="1"/>
</dbReference>
<dbReference type="InterPro" id="IPR021124">
    <property type="entry name" value="CRISPR-assoc_prot_Cas5"/>
</dbReference>
<keyword evidence="2" id="KW-0694">RNA-binding</keyword>
<dbReference type="InterPro" id="IPR010155">
    <property type="entry name" value="CRISPR-assoc_prot_Cas5d"/>
</dbReference>
<dbReference type="Gene3D" id="3.30.70.2660">
    <property type="match status" value="1"/>
</dbReference>
<reference evidence="3 4" key="1">
    <citation type="submission" date="2019-09" db="EMBL/GenBank/DDBJ databases">
        <title>Goodfellowia gen. nov., a new genus of the Pseudonocardineae related to Actinoalloteichus, containing Goodfellowia coeruleoviolacea gen. nov., comb. nov. gen. nov., comb. nov.</title>
        <authorList>
            <person name="Labeda D."/>
        </authorList>
    </citation>
    <scope>NUCLEOTIDE SEQUENCE [LARGE SCALE GENOMIC DNA]</scope>
    <source>
        <strain evidence="3 4">AN110305</strain>
    </source>
</reference>
<evidence type="ECO:0000313" key="3">
    <source>
        <dbReference type="EMBL" id="KAA2252654.1"/>
    </source>
</evidence>
<keyword evidence="2" id="KW-0255">Endonuclease</keyword>
<dbReference type="EMBL" id="VUOB01000073">
    <property type="protein sequence ID" value="KAA2252654.1"/>
    <property type="molecule type" value="Genomic_DNA"/>
</dbReference>
<dbReference type="PIRSF" id="PIRSF029950">
    <property type="entry name" value="Cas_CT1134"/>
    <property type="match status" value="1"/>
</dbReference>
<dbReference type="EC" id="3.1.-.-" evidence="2"/>
<organism evidence="3 4">
    <name type="scientific">Solihabitans fulvus</name>
    <dbReference type="NCBI Taxonomy" id="1892852"/>
    <lineage>
        <taxon>Bacteria</taxon>
        <taxon>Bacillati</taxon>
        <taxon>Actinomycetota</taxon>
        <taxon>Actinomycetes</taxon>
        <taxon>Pseudonocardiales</taxon>
        <taxon>Pseudonocardiaceae</taxon>
        <taxon>Solihabitans</taxon>
    </lineage>
</organism>
<reference evidence="3 4" key="2">
    <citation type="submission" date="2019-09" db="EMBL/GenBank/DDBJ databases">
        <authorList>
            <person name="Jin C."/>
        </authorList>
    </citation>
    <scope>NUCLEOTIDE SEQUENCE [LARGE SCALE GENOMIC DNA]</scope>
    <source>
        <strain evidence="3 4">AN110305</strain>
    </source>
</reference>